<sequence>MKILGRLLKWFLLSLLGVVLLVLLFLVLDRDAQHIVLSKADRESIKVLKKYVRPADSSEYYSLLKNWGENKQLTPGFELQCLLALSHYPELKKVPIDFLVQPAFIQLSARPDPITVLLPWVKRKYLVVISNDTGRENDPILLSKTPFNEQVGIIGHELGHVVFYLDKNSLYLAKLAYQYQYDEAFATVFEQETDKRAVAHGLGYQLYDFAFFVRKAFGNTLEEIQAEKGDMYLSPGEIAAEMQKHRFYTDTLNPPKSYFED</sequence>
<dbReference type="RefSeq" id="WP_013768600.1">
    <property type="nucleotide sequence ID" value="NC_015510.1"/>
</dbReference>
<keyword evidence="2" id="KW-1185">Reference proteome</keyword>
<dbReference type="Proteomes" id="UP000008461">
    <property type="component" value="Chromosome"/>
</dbReference>
<dbReference type="STRING" id="760192.Halhy_6259"/>
<organism evidence="1 2">
    <name type="scientific">Haliscomenobacter hydrossis (strain ATCC 27775 / DSM 1100 / LMG 10767 / O)</name>
    <dbReference type="NCBI Taxonomy" id="760192"/>
    <lineage>
        <taxon>Bacteria</taxon>
        <taxon>Pseudomonadati</taxon>
        <taxon>Bacteroidota</taxon>
        <taxon>Saprospiria</taxon>
        <taxon>Saprospirales</taxon>
        <taxon>Haliscomenobacteraceae</taxon>
        <taxon>Haliscomenobacter</taxon>
    </lineage>
</organism>
<reference key="2">
    <citation type="submission" date="2011-04" db="EMBL/GenBank/DDBJ databases">
        <title>Complete sequence of chromosome of Haliscomenobacter hydrossis DSM 1100.</title>
        <authorList>
            <consortium name="US DOE Joint Genome Institute (JGI-PGF)"/>
            <person name="Lucas S."/>
            <person name="Han J."/>
            <person name="Lapidus A."/>
            <person name="Bruce D."/>
            <person name="Goodwin L."/>
            <person name="Pitluck S."/>
            <person name="Peters L."/>
            <person name="Kyrpides N."/>
            <person name="Mavromatis K."/>
            <person name="Ivanova N."/>
            <person name="Ovchinnikova G."/>
            <person name="Pagani I."/>
            <person name="Daligault H."/>
            <person name="Detter J.C."/>
            <person name="Han C."/>
            <person name="Land M."/>
            <person name="Hauser L."/>
            <person name="Markowitz V."/>
            <person name="Cheng J.-F."/>
            <person name="Hugenholtz P."/>
            <person name="Woyke T."/>
            <person name="Wu D."/>
            <person name="Verbarg S."/>
            <person name="Frueling A."/>
            <person name="Brambilla E."/>
            <person name="Klenk H.-P."/>
            <person name="Eisen J.A."/>
        </authorList>
    </citation>
    <scope>NUCLEOTIDE SEQUENCE</scope>
    <source>
        <strain>DSM 1100</strain>
    </source>
</reference>
<dbReference type="AlphaFoldDB" id="F4L661"/>
<dbReference type="EMBL" id="CP002691">
    <property type="protein sequence ID" value="AEE54079.1"/>
    <property type="molecule type" value="Genomic_DNA"/>
</dbReference>
<dbReference type="HOGENOM" id="CLU_1064632_0_0_10"/>
<protein>
    <submittedName>
        <fullName evidence="1">Uncharacterized protein</fullName>
    </submittedName>
</protein>
<dbReference type="KEGG" id="hhy:Halhy_6259"/>
<evidence type="ECO:0000313" key="2">
    <source>
        <dbReference type="Proteomes" id="UP000008461"/>
    </source>
</evidence>
<dbReference type="eggNOG" id="COG2856">
    <property type="taxonomic scope" value="Bacteria"/>
</dbReference>
<accession>F4L661</accession>
<reference evidence="1 2" key="1">
    <citation type="journal article" date="2011" name="Stand. Genomic Sci.">
        <title>Complete genome sequence of Haliscomenobacter hydrossis type strain (O).</title>
        <authorList>
            <consortium name="US DOE Joint Genome Institute (JGI-PGF)"/>
            <person name="Daligault H."/>
            <person name="Lapidus A."/>
            <person name="Zeytun A."/>
            <person name="Nolan M."/>
            <person name="Lucas S."/>
            <person name="Del Rio T.G."/>
            <person name="Tice H."/>
            <person name="Cheng J.F."/>
            <person name="Tapia R."/>
            <person name="Han C."/>
            <person name="Goodwin L."/>
            <person name="Pitluck S."/>
            <person name="Liolios K."/>
            <person name="Pagani I."/>
            <person name="Ivanova N."/>
            <person name="Huntemann M."/>
            <person name="Mavromatis K."/>
            <person name="Mikhailova N."/>
            <person name="Pati A."/>
            <person name="Chen A."/>
            <person name="Palaniappan K."/>
            <person name="Land M."/>
            <person name="Hauser L."/>
            <person name="Brambilla E.M."/>
            <person name="Rohde M."/>
            <person name="Verbarg S."/>
            <person name="Goker M."/>
            <person name="Bristow J."/>
            <person name="Eisen J.A."/>
            <person name="Markowitz V."/>
            <person name="Hugenholtz P."/>
            <person name="Kyrpides N.C."/>
            <person name="Klenk H.P."/>
            <person name="Woyke T."/>
        </authorList>
    </citation>
    <scope>NUCLEOTIDE SEQUENCE [LARGE SCALE GENOMIC DNA]</scope>
    <source>
        <strain evidence="2">ATCC 27775 / DSM 1100 / LMG 10767 / O</strain>
    </source>
</reference>
<proteinExistence type="predicted"/>
<name>F4L661_HALH1</name>
<gene>
    <name evidence="1" type="ordered locus">Halhy_6259</name>
</gene>
<dbReference type="OrthoDB" id="1098088at2"/>
<evidence type="ECO:0000313" key="1">
    <source>
        <dbReference type="EMBL" id="AEE54079.1"/>
    </source>
</evidence>